<evidence type="ECO:0000313" key="3">
    <source>
        <dbReference type="Proteomes" id="UP001165378"/>
    </source>
</evidence>
<feature type="domain" description="FAD-dependent urate hydroxylase HpyO/Asp monooxygenase CreE-like FAD/NAD(P)-binding" evidence="1">
    <location>
        <begin position="2"/>
        <end position="169"/>
    </location>
</feature>
<protein>
    <submittedName>
        <fullName evidence="2">FAD/NAD(P)-binding protein</fullName>
    </submittedName>
</protein>
<name>A0AA41U0P9_9ACTN</name>
<dbReference type="InterPro" id="IPR036188">
    <property type="entry name" value="FAD/NAD-bd_sf"/>
</dbReference>
<dbReference type="AlphaFoldDB" id="A0AA41U0P9"/>
<accession>A0AA41U0P9</accession>
<comment type="caution">
    <text evidence="2">The sequence shown here is derived from an EMBL/GenBank/DDBJ whole genome shotgun (WGS) entry which is preliminary data.</text>
</comment>
<evidence type="ECO:0000313" key="2">
    <source>
        <dbReference type="EMBL" id="MCF2528826.1"/>
    </source>
</evidence>
<evidence type="ECO:0000259" key="1">
    <source>
        <dbReference type="Pfam" id="PF13454"/>
    </source>
</evidence>
<organism evidence="2 3">
    <name type="scientific">Yinghuangia soli</name>
    <dbReference type="NCBI Taxonomy" id="2908204"/>
    <lineage>
        <taxon>Bacteria</taxon>
        <taxon>Bacillati</taxon>
        <taxon>Actinomycetota</taxon>
        <taxon>Actinomycetes</taxon>
        <taxon>Kitasatosporales</taxon>
        <taxon>Streptomycetaceae</taxon>
        <taxon>Yinghuangia</taxon>
    </lineage>
</organism>
<dbReference type="EMBL" id="JAKFHA010000008">
    <property type="protein sequence ID" value="MCF2528826.1"/>
    <property type="molecule type" value="Genomic_DNA"/>
</dbReference>
<reference evidence="2" key="1">
    <citation type="submission" date="2022-01" db="EMBL/GenBank/DDBJ databases">
        <title>Genome-Based Taxonomic Classification of the Phylum Actinobacteria.</title>
        <authorList>
            <person name="Gao Y."/>
        </authorList>
    </citation>
    <scope>NUCLEOTIDE SEQUENCE</scope>
    <source>
        <strain evidence="2">KLBMP 8922</strain>
    </source>
</reference>
<dbReference type="Pfam" id="PF13454">
    <property type="entry name" value="NAD_binding_9"/>
    <property type="match status" value="1"/>
</dbReference>
<dbReference type="RefSeq" id="WP_235052991.1">
    <property type="nucleotide sequence ID" value="NZ_JAKFHA010000008.1"/>
</dbReference>
<dbReference type="PANTHER" id="PTHR40254:SF1">
    <property type="entry name" value="BLR0577 PROTEIN"/>
    <property type="match status" value="1"/>
</dbReference>
<keyword evidence="3" id="KW-1185">Reference proteome</keyword>
<sequence length="610" mass="66127">MGAGPRGLAVLERLCANHSDGRPLSIHVVDPYPPGAGRTWRTRQSHHLLMNTVTSQISQFTDESVACEGPVRPGPSLYDWLQPVDFGAGNIWAGAERLGPDDYPSRAQFGRYLEWVLGRIRATAPRSIRITVHKGTAIALNDDPSGQCVTLNDGTLLAGLDAVVLALGHGSNEPTSEERRLAAHAAHHGLRYIRPGNPADLDLDGIAAGETVGIRGLGLAFFDVLALLTEGRGGKYVTGHRGLQYLPSGHEPVLYAGSRRGVPYQARGENQKGAAGRHEPWFLTLDAARRIRATPGATFRKDVWPLLDAEVRTVYHQALVAERDGPDEAARFLAAFRAAFADPDEAGRTAVLRRFGIGADREWDWAGVERPWGELTFADQEEFGRWLVGHLHEDVRNARGGNVGNPLKAALDVLRDMRNEVRLAIDHGGITGSSYRDEVAGWFTPLNAYLSIGPPLSRIEEMTALIECGVLRVVGPGTRVRTDPDVPAFLIGSAAIPGSEMPATALIEARIPETDLRHSTNALLRHLLATGACRPYRIPDPDGAYETGGLEVTGRPYRVVDADGRPHPRRFAFGVPTEFVHWATAAGIRPWVGSVILEDADAIALAVLRS</sequence>
<dbReference type="SUPFAM" id="SSF51905">
    <property type="entry name" value="FAD/NAD(P)-binding domain"/>
    <property type="match status" value="1"/>
</dbReference>
<dbReference type="InterPro" id="IPR038732">
    <property type="entry name" value="HpyO/CreE_NAD-binding"/>
</dbReference>
<proteinExistence type="predicted"/>
<dbReference type="InterPro" id="IPR052189">
    <property type="entry name" value="L-asp_N-monooxygenase_NS-form"/>
</dbReference>
<dbReference type="Proteomes" id="UP001165378">
    <property type="component" value="Unassembled WGS sequence"/>
</dbReference>
<gene>
    <name evidence="2" type="ORF">LZ495_16605</name>
</gene>
<dbReference type="PANTHER" id="PTHR40254">
    <property type="entry name" value="BLR0577 PROTEIN"/>
    <property type="match status" value="1"/>
</dbReference>